<evidence type="ECO:0000256" key="1">
    <source>
        <dbReference type="SAM" id="MobiDB-lite"/>
    </source>
</evidence>
<name>A0A2P5XDK1_GOSBA</name>
<proteinExistence type="predicted"/>
<reference evidence="2 3" key="1">
    <citation type="submission" date="2015-01" db="EMBL/GenBank/DDBJ databases">
        <title>Genome of allotetraploid Gossypium barbadense reveals genomic plasticity and fiber elongation in cotton evolution.</title>
        <authorList>
            <person name="Chen X."/>
            <person name="Liu X."/>
            <person name="Zhao B."/>
            <person name="Zheng H."/>
            <person name="Hu Y."/>
            <person name="Lu G."/>
            <person name="Yang C."/>
            <person name="Chen J."/>
            <person name="Shan C."/>
            <person name="Zhang L."/>
            <person name="Zhou Y."/>
            <person name="Wang L."/>
            <person name="Guo W."/>
            <person name="Bai Y."/>
            <person name="Ruan J."/>
            <person name="Shangguan X."/>
            <person name="Mao Y."/>
            <person name="Jiang J."/>
            <person name="Zhu Y."/>
            <person name="Lei J."/>
            <person name="Kang H."/>
            <person name="Chen S."/>
            <person name="He X."/>
            <person name="Wang R."/>
            <person name="Wang Y."/>
            <person name="Chen J."/>
            <person name="Wang L."/>
            <person name="Yu S."/>
            <person name="Wang B."/>
            <person name="Wei J."/>
            <person name="Song S."/>
            <person name="Lu X."/>
            <person name="Gao Z."/>
            <person name="Gu W."/>
            <person name="Deng X."/>
            <person name="Ma D."/>
            <person name="Wang S."/>
            <person name="Liang W."/>
            <person name="Fang L."/>
            <person name="Cai C."/>
            <person name="Zhu X."/>
            <person name="Zhou B."/>
            <person name="Zhang Y."/>
            <person name="Chen Z."/>
            <person name="Xu S."/>
            <person name="Zhu R."/>
            <person name="Wang S."/>
            <person name="Zhang T."/>
            <person name="Zhao G."/>
        </authorList>
    </citation>
    <scope>NUCLEOTIDE SEQUENCE [LARGE SCALE GENOMIC DNA]</scope>
    <source>
        <strain evidence="3">cv. Xinhai21</strain>
        <tissue evidence="2">Leaf</tissue>
    </source>
</reference>
<dbReference type="EMBL" id="KZ665117">
    <property type="protein sequence ID" value="PPS01399.1"/>
    <property type="molecule type" value="Genomic_DNA"/>
</dbReference>
<evidence type="ECO:0000313" key="3">
    <source>
        <dbReference type="Proteomes" id="UP000239757"/>
    </source>
</evidence>
<accession>A0A2P5XDK1</accession>
<organism evidence="2 3">
    <name type="scientific">Gossypium barbadense</name>
    <name type="common">Sea Island cotton</name>
    <name type="synonym">Hibiscus barbadensis</name>
    <dbReference type="NCBI Taxonomy" id="3634"/>
    <lineage>
        <taxon>Eukaryota</taxon>
        <taxon>Viridiplantae</taxon>
        <taxon>Streptophyta</taxon>
        <taxon>Embryophyta</taxon>
        <taxon>Tracheophyta</taxon>
        <taxon>Spermatophyta</taxon>
        <taxon>Magnoliopsida</taxon>
        <taxon>eudicotyledons</taxon>
        <taxon>Gunneridae</taxon>
        <taxon>Pentapetalae</taxon>
        <taxon>rosids</taxon>
        <taxon>malvids</taxon>
        <taxon>Malvales</taxon>
        <taxon>Malvaceae</taxon>
        <taxon>Malvoideae</taxon>
        <taxon>Gossypium</taxon>
    </lineage>
</organism>
<dbReference type="Proteomes" id="UP000239757">
    <property type="component" value="Unassembled WGS sequence"/>
</dbReference>
<evidence type="ECO:0000313" key="2">
    <source>
        <dbReference type="EMBL" id="PPS01399.1"/>
    </source>
</evidence>
<feature type="region of interest" description="Disordered" evidence="1">
    <location>
        <begin position="24"/>
        <end position="49"/>
    </location>
</feature>
<protein>
    <submittedName>
        <fullName evidence="2">Uncharacterized protein</fullName>
    </submittedName>
</protein>
<dbReference type="AlphaFoldDB" id="A0A2P5XDK1"/>
<dbReference type="OrthoDB" id="10254455at2759"/>
<feature type="compositionally biased region" description="Basic and acidic residues" evidence="1">
    <location>
        <begin position="40"/>
        <end position="49"/>
    </location>
</feature>
<sequence>MPLSSCTSRCGKCTLSISVFNNFHSETRRREESGQSSEDSSEKKEENEERVIITLGPLNMEDMRQPKKQVAASFASEGSVMSELKQWYELYGGDFSMNRCEILVMPKAPSANIQEFHYQSYLNMG</sequence>
<gene>
    <name evidence="2" type="ORF">GOBAR_AA19261</name>
</gene>